<protein>
    <recommendedName>
        <fullName evidence="8">Rhodopsin domain-containing protein</fullName>
    </recommendedName>
</protein>
<feature type="domain" description="Rhodopsin" evidence="8">
    <location>
        <begin position="32"/>
        <end position="273"/>
    </location>
</feature>
<evidence type="ECO:0000256" key="1">
    <source>
        <dbReference type="ARBA" id="ARBA00004141"/>
    </source>
</evidence>
<dbReference type="STRING" id="2656787.A0A370TPV5"/>
<dbReference type="GeneID" id="43597831"/>
<accession>A0A370TPV5</accession>
<keyword evidence="2 7" id="KW-0812">Transmembrane</keyword>
<dbReference type="RefSeq" id="XP_031870205.1">
    <property type="nucleotide sequence ID" value="XM_032013605.1"/>
</dbReference>
<dbReference type="AlphaFoldDB" id="A0A370TPV5"/>
<evidence type="ECO:0000313" key="9">
    <source>
        <dbReference type="EMBL" id="RDL37549.1"/>
    </source>
</evidence>
<feature type="compositionally biased region" description="Basic and acidic residues" evidence="6">
    <location>
        <begin position="322"/>
        <end position="358"/>
    </location>
</feature>
<feature type="transmembrane region" description="Helical" evidence="7">
    <location>
        <begin position="14"/>
        <end position="36"/>
    </location>
</feature>
<evidence type="ECO:0000256" key="2">
    <source>
        <dbReference type="ARBA" id="ARBA00022692"/>
    </source>
</evidence>
<dbReference type="EMBL" id="NPIC01000003">
    <property type="protein sequence ID" value="RDL37549.1"/>
    <property type="molecule type" value="Genomic_DNA"/>
</dbReference>
<dbReference type="InterPro" id="IPR052337">
    <property type="entry name" value="SAT4-like"/>
</dbReference>
<evidence type="ECO:0000313" key="10">
    <source>
        <dbReference type="Proteomes" id="UP000254866"/>
    </source>
</evidence>
<gene>
    <name evidence="9" type="ORF">BP5553_04982</name>
</gene>
<keyword evidence="3 7" id="KW-1133">Transmembrane helix</keyword>
<feature type="transmembrane region" description="Helical" evidence="7">
    <location>
        <begin position="98"/>
        <end position="120"/>
    </location>
</feature>
<proteinExistence type="inferred from homology"/>
<dbReference type="InterPro" id="IPR049326">
    <property type="entry name" value="Rhodopsin_dom_fungi"/>
</dbReference>
<dbReference type="Proteomes" id="UP000254866">
    <property type="component" value="Unassembled WGS sequence"/>
</dbReference>
<dbReference type="GO" id="GO:0016020">
    <property type="term" value="C:membrane"/>
    <property type="evidence" value="ECO:0007669"/>
    <property type="project" value="UniProtKB-SubCell"/>
</dbReference>
<feature type="transmembrane region" description="Helical" evidence="7">
    <location>
        <begin position="170"/>
        <end position="194"/>
    </location>
</feature>
<keyword evidence="4 7" id="KW-0472">Membrane</keyword>
<comment type="caution">
    <text evidence="9">The sequence shown here is derived from an EMBL/GenBank/DDBJ whole genome shotgun (WGS) entry which is preliminary data.</text>
</comment>
<evidence type="ECO:0000256" key="5">
    <source>
        <dbReference type="ARBA" id="ARBA00038359"/>
    </source>
</evidence>
<evidence type="ECO:0000259" key="8">
    <source>
        <dbReference type="Pfam" id="PF20684"/>
    </source>
</evidence>
<feature type="transmembrane region" description="Helical" evidence="7">
    <location>
        <begin position="206"/>
        <end position="234"/>
    </location>
</feature>
<keyword evidence="10" id="KW-1185">Reference proteome</keyword>
<name>A0A370TPV5_9HELO</name>
<dbReference type="PANTHER" id="PTHR33048">
    <property type="entry name" value="PTH11-LIKE INTEGRAL MEMBRANE PROTEIN (AFU_ORTHOLOGUE AFUA_5G11245)"/>
    <property type="match status" value="1"/>
</dbReference>
<dbReference type="OrthoDB" id="5283415at2759"/>
<evidence type="ECO:0000256" key="4">
    <source>
        <dbReference type="ARBA" id="ARBA00023136"/>
    </source>
</evidence>
<feature type="compositionally biased region" description="Gly residues" evidence="6">
    <location>
        <begin position="359"/>
        <end position="369"/>
    </location>
</feature>
<feature type="region of interest" description="Disordered" evidence="6">
    <location>
        <begin position="322"/>
        <end position="369"/>
    </location>
</feature>
<reference evidence="9 10" key="1">
    <citation type="journal article" date="2018" name="IMA Fungus">
        <title>IMA Genome-F 9: Draft genome sequence of Annulohypoxylon stygium, Aspergillus mulundensis, Berkeleyomyces basicola (syn. Thielaviopsis basicola), Ceratocystis smalleyi, two Cercospora beticola strains, Coleophoma cylindrospora, Fusarium fracticaudum, Phialophora cf. hyalina, and Morchella septimelata.</title>
        <authorList>
            <person name="Wingfield B.D."/>
            <person name="Bills G.F."/>
            <person name="Dong Y."/>
            <person name="Huang W."/>
            <person name="Nel W.J."/>
            <person name="Swalarsk-Parry B.S."/>
            <person name="Vaghefi N."/>
            <person name="Wilken P.M."/>
            <person name="An Z."/>
            <person name="de Beer Z.W."/>
            <person name="De Vos L."/>
            <person name="Chen L."/>
            <person name="Duong T.A."/>
            <person name="Gao Y."/>
            <person name="Hammerbacher A."/>
            <person name="Kikkert J.R."/>
            <person name="Li Y."/>
            <person name="Li H."/>
            <person name="Li K."/>
            <person name="Li Q."/>
            <person name="Liu X."/>
            <person name="Ma X."/>
            <person name="Naidoo K."/>
            <person name="Pethybridge S.J."/>
            <person name="Sun J."/>
            <person name="Steenkamp E.T."/>
            <person name="van der Nest M.A."/>
            <person name="van Wyk S."/>
            <person name="Wingfield M.J."/>
            <person name="Xiong C."/>
            <person name="Yue Q."/>
            <person name="Zhang X."/>
        </authorList>
    </citation>
    <scope>NUCLEOTIDE SEQUENCE [LARGE SCALE GENOMIC DNA]</scope>
    <source>
        <strain evidence="9 10">BP 5553</strain>
    </source>
</reference>
<dbReference type="Pfam" id="PF20684">
    <property type="entry name" value="Fung_rhodopsin"/>
    <property type="match status" value="1"/>
</dbReference>
<organism evidence="9 10">
    <name type="scientific">Venustampulla echinocandica</name>
    <dbReference type="NCBI Taxonomy" id="2656787"/>
    <lineage>
        <taxon>Eukaryota</taxon>
        <taxon>Fungi</taxon>
        <taxon>Dikarya</taxon>
        <taxon>Ascomycota</taxon>
        <taxon>Pezizomycotina</taxon>
        <taxon>Leotiomycetes</taxon>
        <taxon>Helotiales</taxon>
        <taxon>Pleuroascaceae</taxon>
        <taxon>Venustampulla</taxon>
    </lineage>
</organism>
<comment type="similarity">
    <text evidence="5">Belongs to the SAT4 family.</text>
</comment>
<evidence type="ECO:0000256" key="7">
    <source>
        <dbReference type="SAM" id="Phobius"/>
    </source>
</evidence>
<feature type="transmembrane region" description="Helical" evidence="7">
    <location>
        <begin position="132"/>
        <end position="158"/>
    </location>
</feature>
<dbReference type="PANTHER" id="PTHR33048:SF55">
    <property type="entry name" value="INTEGRAL MEMBRANE PROTEIN"/>
    <property type="match status" value="1"/>
</dbReference>
<comment type="subcellular location">
    <subcellularLocation>
        <location evidence="1">Membrane</location>
        <topology evidence="1">Multi-pass membrane protein</topology>
    </subcellularLocation>
</comment>
<feature type="transmembrane region" description="Helical" evidence="7">
    <location>
        <begin position="48"/>
        <end position="66"/>
    </location>
</feature>
<evidence type="ECO:0000256" key="6">
    <source>
        <dbReference type="SAM" id="MobiDB-lite"/>
    </source>
</evidence>
<evidence type="ECO:0000256" key="3">
    <source>
        <dbReference type="ARBA" id="ARBA00022989"/>
    </source>
</evidence>
<sequence>MESTAPVDDHLHKAALGIVAAVAVLETIFLCLRLWSRRVIKRFWLDDYIVIVAWSLNMAMTVTSWLEIKAFYIGYHKYDIPTDFDLEKALKIDYLNQILYIPVLSLVKASVIILFLRIAIVQPRVRLTLKILFAANLAFMIAVLFVEVFQCVPVQALYTMTIKGKCIDKALFYIVSASIAVFTDILILVIPSIIARGLGLPMRQKIAVTILLSLGGFVTIVAIIRLVYFIHVIYFPSHFADPNYSIAYVLSRIETGLAVITACASTLKPLIKKYIPRLLGQSSTSNNQPSGEMTGWAVRSELPQRRRPVAFQIRRILPWGSKEEIPDDDSQREVIRENKPVENADRADEYHEAIRENGGRNGVGANGFV</sequence>